<gene>
    <name evidence="2" type="ORF">C1H46_016783</name>
</gene>
<evidence type="ECO:0000256" key="1">
    <source>
        <dbReference type="SAM" id="MobiDB-lite"/>
    </source>
</evidence>
<name>A0A540MGT5_MALBA</name>
<reference evidence="2 3" key="1">
    <citation type="journal article" date="2019" name="G3 (Bethesda)">
        <title>Sequencing of a Wild Apple (Malus baccata) Genome Unravels the Differences Between Cultivated and Wild Apple Species Regarding Disease Resistance and Cold Tolerance.</title>
        <authorList>
            <person name="Chen X."/>
        </authorList>
    </citation>
    <scope>NUCLEOTIDE SEQUENCE [LARGE SCALE GENOMIC DNA]</scope>
    <source>
        <strain evidence="3">cv. Shandingzi</strain>
        <tissue evidence="2">Leaves</tissue>
    </source>
</reference>
<feature type="compositionally biased region" description="Basic and acidic residues" evidence="1">
    <location>
        <begin position="52"/>
        <end position="61"/>
    </location>
</feature>
<protein>
    <submittedName>
        <fullName evidence="2">Uncharacterized protein</fullName>
    </submittedName>
</protein>
<evidence type="ECO:0000313" key="2">
    <source>
        <dbReference type="EMBL" id="TQD97609.1"/>
    </source>
</evidence>
<dbReference type="EMBL" id="VIEB01000268">
    <property type="protein sequence ID" value="TQD97609.1"/>
    <property type="molecule type" value="Genomic_DNA"/>
</dbReference>
<organism evidence="2 3">
    <name type="scientific">Malus baccata</name>
    <name type="common">Siberian crab apple</name>
    <name type="synonym">Pyrus baccata</name>
    <dbReference type="NCBI Taxonomy" id="106549"/>
    <lineage>
        <taxon>Eukaryota</taxon>
        <taxon>Viridiplantae</taxon>
        <taxon>Streptophyta</taxon>
        <taxon>Embryophyta</taxon>
        <taxon>Tracheophyta</taxon>
        <taxon>Spermatophyta</taxon>
        <taxon>Magnoliopsida</taxon>
        <taxon>eudicotyledons</taxon>
        <taxon>Gunneridae</taxon>
        <taxon>Pentapetalae</taxon>
        <taxon>rosids</taxon>
        <taxon>fabids</taxon>
        <taxon>Rosales</taxon>
        <taxon>Rosaceae</taxon>
        <taxon>Amygdaloideae</taxon>
        <taxon>Maleae</taxon>
        <taxon>Malus</taxon>
    </lineage>
</organism>
<evidence type="ECO:0000313" key="3">
    <source>
        <dbReference type="Proteomes" id="UP000315295"/>
    </source>
</evidence>
<feature type="region of interest" description="Disordered" evidence="1">
    <location>
        <begin position="1"/>
        <end position="69"/>
    </location>
</feature>
<comment type="caution">
    <text evidence="2">The sequence shown here is derived from an EMBL/GenBank/DDBJ whole genome shotgun (WGS) entry which is preliminary data.</text>
</comment>
<sequence length="87" mass="9517">MGGCMSSSVPAWAKGKTRKSSKQKSTGKTVDIPEIDEHSRNEVGKGNFEENGGLKDQHDAMDENGSLPLPQTGLLEEKVYYITLHII</sequence>
<proteinExistence type="predicted"/>
<keyword evidence="3" id="KW-1185">Reference proteome</keyword>
<dbReference type="Proteomes" id="UP000315295">
    <property type="component" value="Unassembled WGS sequence"/>
</dbReference>
<dbReference type="AlphaFoldDB" id="A0A540MGT5"/>
<accession>A0A540MGT5</accession>